<reference evidence="1 2" key="1">
    <citation type="journal article" date="2013" name="Proc. Natl. Acad. Sci. U.S.A.">
        <title>The king cobra genome reveals dynamic gene evolution and adaptation in the snake venom system.</title>
        <authorList>
            <person name="Vonk F.J."/>
            <person name="Casewell N.R."/>
            <person name="Henkel C.V."/>
            <person name="Heimberg A.M."/>
            <person name="Jansen H.J."/>
            <person name="McCleary R.J."/>
            <person name="Kerkkamp H.M."/>
            <person name="Vos R.A."/>
            <person name="Guerreiro I."/>
            <person name="Calvete J.J."/>
            <person name="Wuster W."/>
            <person name="Woods A.E."/>
            <person name="Logan J.M."/>
            <person name="Harrison R.A."/>
            <person name="Castoe T.A."/>
            <person name="de Koning A.P."/>
            <person name="Pollock D.D."/>
            <person name="Yandell M."/>
            <person name="Calderon D."/>
            <person name="Renjifo C."/>
            <person name="Currier R.B."/>
            <person name="Salgado D."/>
            <person name="Pla D."/>
            <person name="Sanz L."/>
            <person name="Hyder A.S."/>
            <person name="Ribeiro J.M."/>
            <person name="Arntzen J.W."/>
            <person name="van den Thillart G.E."/>
            <person name="Boetzer M."/>
            <person name="Pirovano W."/>
            <person name="Dirks R.P."/>
            <person name="Spaink H.P."/>
            <person name="Duboule D."/>
            <person name="McGlinn E."/>
            <person name="Kini R.M."/>
            <person name="Richardson M.K."/>
        </authorList>
    </citation>
    <scope>NUCLEOTIDE SEQUENCE</scope>
    <source>
        <tissue evidence="1">Blood</tissue>
    </source>
</reference>
<dbReference type="GO" id="GO:0004386">
    <property type="term" value="F:helicase activity"/>
    <property type="evidence" value="ECO:0007669"/>
    <property type="project" value="UniProtKB-KW"/>
</dbReference>
<name>V8NTG0_OPHHA</name>
<evidence type="ECO:0000313" key="2">
    <source>
        <dbReference type="Proteomes" id="UP000018936"/>
    </source>
</evidence>
<accession>V8NTG0</accession>
<sequence length="352" mass="38919">MTVCTAGKARLTFNNGIANLTAAGVVKRGETPFAVSLSRRNFGLSSFIPGSFQEETRLPSVRNGVRPPAWVGRGAPHILNIFNNASRPLRFINNGRSNNNDNNNNNNNGVLTYQQHGRSPIGPRQVNRHLRKHSVNATDHVIYIATKATHTLVAAVTQRSAVHIKEKGRHRIEGNVEWNVGWDGIRWDGMGSSSPTPCLGTPNSCNHSSYALAPDPSTPSLHHGAHRWLQYFTWGPQQGISAERFPTLPSWAQDSSLCFHKLIAGNQHLLCAEGFEGFFFNTRQMATFWSLTCFKNWISSSDPVLALCLAAQAPWKAHFSHAVCKIHAVHFKTLRIKLSCPFSSPPKHPAII</sequence>
<keyword evidence="1" id="KW-0547">Nucleotide-binding</keyword>
<protein>
    <submittedName>
        <fullName evidence="1">Putative ATP-dependent RNA helicase ddx20</fullName>
    </submittedName>
</protein>
<keyword evidence="2" id="KW-1185">Reference proteome</keyword>
<dbReference type="AlphaFoldDB" id="V8NTG0"/>
<gene>
    <name evidence="1" type="primary">ddx20</name>
    <name evidence="1" type="ORF">L345_08860</name>
</gene>
<feature type="non-terminal residue" evidence="1">
    <location>
        <position position="1"/>
    </location>
</feature>
<keyword evidence="1" id="KW-0378">Hydrolase</keyword>
<proteinExistence type="predicted"/>
<organism evidence="1 2">
    <name type="scientific">Ophiophagus hannah</name>
    <name type="common">King cobra</name>
    <name type="synonym">Naja hannah</name>
    <dbReference type="NCBI Taxonomy" id="8665"/>
    <lineage>
        <taxon>Eukaryota</taxon>
        <taxon>Metazoa</taxon>
        <taxon>Chordata</taxon>
        <taxon>Craniata</taxon>
        <taxon>Vertebrata</taxon>
        <taxon>Euteleostomi</taxon>
        <taxon>Lepidosauria</taxon>
        <taxon>Squamata</taxon>
        <taxon>Bifurcata</taxon>
        <taxon>Unidentata</taxon>
        <taxon>Episquamata</taxon>
        <taxon>Toxicofera</taxon>
        <taxon>Serpentes</taxon>
        <taxon>Colubroidea</taxon>
        <taxon>Elapidae</taxon>
        <taxon>Elapinae</taxon>
        <taxon>Ophiophagus</taxon>
    </lineage>
</organism>
<evidence type="ECO:0000313" key="1">
    <source>
        <dbReference type="EMBL" id="ETE65355.1"/>
    </source>
</evidence>
<dbReference type="Proteomes" id="UP000018936">
    <property type="component" value="Unassembled WGS sequence"/>
</dbReference>
<dbReference type="EMBL" id="AZIM01001912">
    <property type="protein sequence ID" value="ETE65355.1"/>
    <property type="molecule type" value="Genomic_DNA"/>
</dbReference>
<keyword evidence="1" id="KW-0347">Helicase</keyword>
<comment type="caution">
    <text evidence="1">The sequence shown here is derived from an EMBL/GenBank/DDBJ whole genome shotgun (WGS) entry which is preliminary data.</text>
</comment>
<keyword evidence="1" id="KW-0067">ATP-binding</keyword>